<dbReference type="STRING" id="1817821.A2717_04725"/>
<keyword evidence="1" id="KW-1133">Transmembrane helix</keyword>
<keyword evidence="1" id="KW-0472">Membrane</keyword>
<evidence type="ECO:0000313" key="3">
    <source>
        <dbReference type="Proteomes" id="UP000177610"/>
    </source>
</evidence>
<sequence>MHLKHDNYMMVTTVLFLVIGVAHLYRAFNNIPVTFGDTNISVGVSWVVGVLALYLAYSGHKTKH</sequence>
<evidence type="ECO:0000313" key="2">
    <source>
        <dbReference type="EMBL" id="OGE73906.1"/>
    </source>
</evidence>
<name>A0A1F5N8B9_9BACT</name>
<protein>
    <submittedName>
        <fullName evidence="2">Uncharacterized protein</fullName>
    </submittedName>
</protein>
<feature type="transmembrane region" description="Helical" evidence="1">
    <location>
        <begin position="40"/>
        <end position="57"/>
    </location>
</feature>
<dbReference type="Proteomes" id="UP000177610">
    <property type="component" value="Unassembled WGS sequence"/>
</dbReference>
<gene>
    <name evidence="2" type="ORF">A2717_04725</name>
</gene>
<dbReference type="EMBL" id="MFEH01000004">
    <property type="protein sequence ID" value="OGE73906.1"/>
    <property type="molecule type" value="Genomic_DNA"/>
</dbReference>
<keyword evidence="1" id="KW-0812">Transmembrane</keyword>
<reference evidence="2 3" key="1">
    <citation type="journal article" date="2016" name="Nat. Commun.">
        <title>Thousands of microbial genomes shed light on interconnected biogeochemical processes in an aquifer system.</title>
        <authorList>
            <person name="Anantharaman K."/>
            <person name="Brown C.T."/>
            <person name="Hug L.A."/>
            <person name="Sharon I."/>
            <person name="Castelle C.J."/>
            <person name="Probst A.J."/>
            <person name="Thomas B.C."/>
            <person name="Singh A."/>
            <person name="Wilkins M.J."/>
            <person name="Karaoz U."/>
            <person name="Brodie E.L."/>
            <person name="Williams K.H."/>
            <person name="Hubbard S.S."/>
            <person name="Banfield J.F."/>
        </authorList>
    </citation>
    <scope>NUCLEOTIDE SEQUENCE [LARGE SCALE GENOMIC DNA]</scope>
</reference>
<evidence type="ECO:0000256" key="1">
    <source>
        <dbReference type="SAM" id="Phobius"/>
    </source>
</evidence>
<feature type="transmembrane region" description="Helical" evidence="1">
    <location>
        <begin position="7"/>
        <end position="28"/>
    </location>
</feature>
<comment type="caution">
    <text evidence="2">The sequence shown here is derived from an EMBL/GenBank/DDBJ whole genome shotgun (WGS) entry which is preliminary data.</text>
</comment>
<organism evidence="2 3">
    <name type="scientific">Candidatus Doudnabacteria bacterium RIFCSPHIGHO2_01_FULL_41_86</name>
    <dbReference type="NCBI Taxonomy" id="1817821"/>
    <lineage>
        <taxon>Bacteria</taxon>
        <taxon>Candidatus Doudnaibacteriota</taxon>
    </lineage>
</organism>
<proteinExistence type="predicted"/>
<dbReference type="AlphaFoldDB" id="A0A1F5N8B9"/>
<accession>A0A1F5N8B9</accession>